<evidence type="ECO:0000313" key="2">
    <source>
        <dbReference type="Proteomes" id="UP001265315"/>
    </source>
</evidence>
<dbReference type="SUPFAM" id="SSF88697">
    <property type="entry name" value="PUA domain-like"/>
    <property type="match status" value="1"/>
</dbReference>
<dbReference type="RefSeq" id="WP_309955419.1">
    <property type="nucleotide sequence ID" value="NZ_JAVDSW010000002.1"/>
</dbReference>
<proteinExistence type="predicted"/>
<evidence type="ECO:0000313" key="1">
    <source>
        <dbReference type="EMBL" id="MDR6702942.1"/>
    </source>
</evidence>
<evidence type="ECO:0008006" key="3">
    <source>
        <dbReference type="Google" id="ProtNLM"/>
    </source>
</evidence>
<dbReference type="EMBL" id="JAVDSW010000002">
    <property type="protein sequence ID" value="MDR6702942.1"/>
    <property type="molecule type" value="Genomic_DNA"/>
</dbReference>
<name>A0AAW8LVQ1_AGRTU</name>
<dbReference type="Gene3D" id="2.30.130.30">
    <property type="entry name" value="Hypothetical protein"/>
    <property type="match status" value="1"/>
</dbReference>
<dbReference type="InterPro" id="IPR015947">
    <property type="entry name" value="PUA-like_sf"/>
</dbReference>
<accession>A0AAW8LVQ1</accession>
<reference evidence="1" key="1">
    <citation type="submission" date="2023-07" db="EMBL/GenBank/DDBJ databases">
        <title>Sorghum-associated microbial communities from plants grown in Nebraska, USA.</title>
        <authorList>
            <person name="Schachtman D."/>
        </authorList>
    </citation>
    <scope>NUCLEOTIDE SEQUENCE</scope>
    <source>
        <strain evidence="1">1457</strain>
    </source>
</reference>
<dbReference type="Proteomes" id="UP001265315">
    <property type="component" value="Unassembled WGS sequence"/>
</dbReference>
<sequence length="169" mass="18556">MMSFNLPKLALSIRQPWAWAIVYANKTVENRSWKKGNPGLKFRGECCVHASKGMTRAEYEEAADFMATLGVTCPAPADLQRGGIIGVTTIADIVTDLDSEWFFGPKGLLLKDTHPVEFVPALGALGFFEWKPAAAESIDPDEPKWIRAREPKAASVSTTQLQLFGSLDD</sequence>
<organism evidence="1 2">
    <name type="scientific">Agrobacterium tumefaciens</name>
    <dbReference type="NCBI Taxonomy" id="358"/>
    <lineage>
        <taxon>Bacteria</taxon>
        <taxon>Pseudomonadati</taxon>
        <taxon>Pseudomonadota</taxon>
        <taxon>Alphaproteobacteria</taxon>
        <taxon>Hyphomicrobiales</taxon>
        <taxon>Rhizobiaceae</taxon>
        <taxon>Rhizobium/Agrobacterium group</taxon>
        <taxon>Agrobacterium</taxon>
        <taxon>Agrobacterium tumefaciens complex</taxon>
    </lineage>
</organism>
<gene>
    <name evidence="1" type="ORF">J2W61_002807</name>
</gene>
<protein>
    <recommendedName>
        <fullName evidence="3">ASCH domain-containing protein</fullName>
    </recommendedName>
</protein>
<comment type="caution">
    <text evidence="1">The sequence shown here is derived from an EMBL/GenBank/DDBJ whole genome shotgun (WGS) entry which is preliminary data.</text>
</comment>
<dbReference type="AlphaFoldDB" id="A0AAW8LVQ1"/>